<dbReference type="OrthoDB" id="29058at2759"/>
<dbReference type="PANTHER" id="PTHR12838">
    <property type="entry name" value="U3 SMALL NUCLEOLAR RNA-ASSOCIATED PROTEIN 11"/>
    <property type="match status" value="1"/>
</dbReference>
<feature type="region of interest" description="Disordered" evidence="7">
    <location>
        <begin position="1"/>
        <end position="23"/>
    </location>
</feature>
<dbReference type="Proteomes" id="UP000001593">
    <property type="component" value="Unassembled WGS sequence"/>
</dbReference>
<gene>
    <name evidence="8" type="ORF">NEMVEDRAFT_v1g235866</name>
</gene>
<dbReference type="PhylomeDB" id="A7SRW1"/>
<dbReference type="eggNOG" id="KOG3237">
    <property type="taxonomic scope" value="Eukaryota"/>
</dbReference>
<dbReference type="OMA" id="DLKYVVM"/>
<feature type="coiled-coil region" evidence="6">
    <location>
        <begin position="187"/>
        <end position="218"/>
    </location>
</feature>
<dbReference type="KEGG" id="nve:5504756"/>
<protein>
    <recommendedName>
        <fullName evidence="5">U3 small nucleolar RNA-associated protein 11</fullName>
        <shortName evidence="5">U3 snoRNA-associated protein 11</shortName>
    </recommendedName>
</protein>
<comment type="subcellular location">
    <subcellularLocation>
        <location evidence="1 5">Nucleus</location>
        <location evidence="1 5">Nucleolus</location>
    </subcellularLocation>
</comment>
<dbReference type="EMBL" id="DS469768">
    <property type="protein sequence ID" value="EDO33548.1"/>
    <property type="molecule type" value="Genomic_DNA"/>
</dbReference>
<evidence type="ECO:0000256" key="6">
    <source>
        <dbReference type="SAM" id="Coils"/>
    </source>
</evidence>
<evidence type="ECO:0000256" key="5">
    <source>
        <dbReference type="PIRNR" id="PIRNR015952"/>
    </source>
</evidence>
<dbReference type="GO" id="GO:0006364">
    <property type="term" value="P:rRNA processing"/>
    <property type="evidence" value="ECO:0007669"/>
    <property type="project" value="UniProtKB-UniRule"/>
</dbReference>
<dbReference type="InParanoid" id="A7SRW1"/>
<evidence type="ECO:0000256" key="2">
    <source>
        <dbReference type="ARBA" id="ARBA00008105"/>
    </source>
</evidence>
<dbReference type="GO" id="GO:0032040">
    <property type="term" value="C:small-subunit processome"/>
    <property type="evidence" value="ECO:0000318"/>
    <property type="project" value="GO_Central"/>
</dbReference>
<keyword evidence="3 5" id="KW-0698">rRNA processing</keyword>
<dbReference type="InterPro" id="IPR007144">
    <property type="entry name" value="SSU_processome_Utp11"/>
</dbReference>
<comment type="subunit">
    <text evidence="5">Component of the ribosomal small subunit (SSU) processome.</text>
</comment>
<proteinExistence type="inferred from homology"/>
<dbReference type="FunCoup" id="A7SRW1">
    <property type="interactions" value="472"/>
</dbReference>
<dbReference type="GO" id="GO:0005730">
    <property type="term" value="C:nucleolus"/>
    <property type="evidence" value="ECO:0000318"/>
    <property type="project" value="GO_Central"/>
</dbReference>
<dbReference type="HOGENOM" id="CLU_061887_2_1_1"/>
<evidence type="ECO:0000256" key="3">
    <source>
        <dbReference type="ARBA" id="ARBA00022552"/>
    </source>
</evidence>
<name>A7SRW1_NEMVE</name>
<comment type="function">
    <text evidence="5">Involved in nucleolar processing of pre-18S ribosomal RNA.</text>
</comment>
<evidence type="ECO:0000256" key="4">
    <source>
        <dbReference type="ARBA" id="ARBA00023242"/>
    </source>
</evidence>
<sequence>MSAFAKAKKSYQKNHKERGQLKNRHHLGLLEKHKDYVLRARDYHKKKEKLKNLREKALNKNPDEFYFKMISTKTKDGVHHVKQGKQHTADQLKLMKAQDLNYVNSKKTAEAKKIERLQASLHLLESSDGGPPNQHIVFVDNKKEAKAFDPATHFGTLPELMNRTYNRPSIDTLKTSQVTAPVDEQSLKKIERQRNRQYEELKQRIERKEKMQTLTEKLQLEKHLMGKGPRVKVKDATDDQPAVYRWKKKRRK</sequence>
<keyword evidence="9" id="KW-1185">Reference proteome</keyword>
<dbReference type="STRING" id="45351.A7SRW1"/>
<dbReference type="Pfam" id="PF03998">
    <property type="entry name" value="Utp11"/>
    <property type="match status" value="1"/>
</dbReference>
<comment type="similarity">
    <text evidence="2 5">Belongs to the UTP11 family.</text>
</comment>
<evidence type="ECO:0000313" key="8">
    <source>
        <dbReference type="EMBL" id="EDO33548.1"/>
    </source>
</evidence>
<evidence type="ECO:0000256" key="7">
    <source>
        <dbReference type="SAM" id="MobiDB-lite"/>
    </source>
</evidence>
<evidence type="ECO:0000313" key="9">
    <source>
        <dbReference type="Proteomes" id="UP000001593"/>
    </source>
</evidence>
<dbReference type="PIRSF" id="PIRSF015952">
    <property type="entry name" value="U3snoRNP11"/>
    <property type="match status" value="1"/>
</dbReference>
<dbReference type="PANTHER" id="PTHR12838:SF0">
    <property type="entry name" value="U3 SMALL NUCLEOLAR RNA-ASSOCIATED PROTEIN 11-RELATED"/>
    <property type="match status" value="1"/>
</dbReference>
<keyword evidence="4 5" id="KW-0539">Nucleus</keyword>
<keyword evidence="6" id="KW-0175">Coiled coil</keyword>
<organism evidence="8 9">
    <name type="scientific">Nematostella vectensis</name>
    <name type="common">Starlet sea anemone</name>
    <dbReference type="NCBI Taxonomy" id="45351"/>
    <lineage>
        <taxon>Eukaryota</taxon>
        <taxon>Metazoa</taxon>
        <taxon>Cnidaria</taxon>
        <taxon>Anthozoa</taxon>
        <taxon>Hexacorallia</taxon>
        <taxon>Actiniaria</taxon>
        <taxon>Edwardsiidae</taxon>
        <taxon>Nematostella</taxon>
    </lineage>
</organism>
<dbReference type="AlphaFoldDB" id="A7SRW1"/>
<reference evidence="8 9" key="1">
    <citation type="journal article" date="2007" name="Science">
        <title>Sea anemone genome reveals ancestral eumetazoan gene repertoire and genomic organization.</title>
        <authorList>
            <person name="Putnam N.H."/>
            <person name="Srivastava M."/>
            <person name="Hellsten U."/>
            <person name="Dirks B."/>
            <person name="Chapman J."/>
            <person name="Salamov A."/>
            <person name="Terry A."/>
            <person name="Shapiro H."/>
            <person name="Lindquist E."/>
            <person name="Kapitonov V.V."/>
            <person name="Jurka J."/>
            <person name="Genikhovich G."/>
            <person name="Grigoriev I.V."/>
            <person name="Lucas S.M."/>
            <person name="Steele R.E."/>
            <person name="Finnerty J.R."/>
            <person name="Technau U."/>
            <person name="Martindale M.Q."/>
            <person name="Rokhsar D.S."/>
        </authorList>
    </citation>
    <scope>NUCLEOTIDE SEQUENCE [LARGE SCALE GENOMIC DNA]</scope>
    <source>
        <strain evidence="9">CH2 X CH6</strain>
    </source>
</reference>
<evidence type="ECO:0000256" key="1">
    <source>
        <dbReference type="ARBA" id="ARBA00004604"/>
    </source>
</evidence>
<accession>A7SRW1</accession>